<evidence type="ECO:0000313" key="1">
    <source>
        <dbReference type="EMBL" id="OCT91752.1"/>
    </source>
</evidence>
<accession>A0A974DJH1</accession>
<dbReference type="AlphaFoldDB" id="A0A974DJH1"/>
<organism evidence="1 2">
    <name type="scientific">Xenopus laevis</name>
    <name type="common">African clawed frog</name>
    <dbReference type="NCBI Taxonomy" id="8355"/>
    <lineage>
        <taxon>Eukaryota</taxon>
        <taxon>Metazoa</taxon>
        <taxon>Chordata</taxon>
        <taxon>Craniata</taxon>
        <taxon>Vertebrata</taxon>
        <taxon>Euteleostomi</taxon>
        <taxon>Amphibia</taxon>
        <taxon>Batrachia</taxon>
        <taxon>Anura</taxon>
        <taxon>Pipoidea</taxon>
        <taxon>Pipidae</taxon>
        <taxon>Xenopodinae</taxon>
        <taxon>Xenopus</taxon>
        <taxon>Xenopus</taxon>
    </lineage>
</organism>
<gene>
    <name evidence="1" type="ORF">XELAEV_18014817mg</name>
</gene>
<dbReference type="EMBL" id="CM004469">
    <property type="protein sequence ID" value="OCT91752.1"/>
    <property type="molecule type" value="Genomic_DNA"/>
</dbReference>
<name>A0A974DJH1_XENLA</name>
<proteinExistence type="predicted"/>
<reference evidence="2" key="1">
    <citation type="journal article" date="2016" name="Nature">
        <title>Genome evolution in the allotetraploid frog Xenopus laevis.</title>
        <authorList>
            <person name="Session A.M."/>
            <person name="Uno Y."/>
            <person name="Kwon T."/>
            <person name="Chapman J.A."/>
            <person name="Toyoda A."/>
            <person name="Takahashi S."/>
            <person name="Fukui A."/>
            <person name="Hikosaka A."/>
            <person name="Suzuki A."/>
            <person name="Kondo M."/>
            <person name="van Heeringen S.J."/>
            <person name="Quigley I."/>
            <person name="Heinz S."/>
            <person name="Ogino H."/>
            <person name="Ochi H."/>
            <person name="Hellsten U."/>
            <person name="Lyons J.B."/>
            <person name="Simakov O."/>
            <person name="Putnam N."/>
            <person name="Stites J."/>
            <person name="Kuroki Y."/>
            <person name="Tanaka T."/>
            <person name="Michiue T."/>
            <person name="Watanabe M."/>
            <person name="Bogdanovic O."/>
            <person name="Lister R."/>
            <person name="Georgiou G."/>
            <person name="Paranjpe S.S."/>
            <person name="van Kruijsbergen I."/>
            <person name="Shu S."/>
            <person name="Carlson J."/>
            <person name="Kinoshita T."/>
            <person name="Ohta Y."/>
            <person name="Mawaribuchi S."/>
            <person name="Jenkins J."/>
            <person name="Grimwood J."/>
            <person name="Schmutz J."/>
            <person name="Mitros T."/>
            <person name="Mozaffari S.V."/>
            <person name="Suzuki Y."/>
            <person name="Haramoto Y."/>
            <person name="Yamamoto T.S."/>
            <person name="Takagi C."/>
            <person name="Heald R."/>
            <person name="Miller K."/>
            <person name="Haudenschild C."/>
            <person name="Kitzman J."/>
            <person name="Nakayama T."/>
            <person name="Izutsu Y."/>
            <person name="Robert J."/>
            <person name="Fortriede J."/>
            <person name="Burns K."/>
            <person name="Lotay V."/>
            <person name="Karimi K."/>
            <person name="Yasuoka Y."/>
            <person name="Dichmann D.S."/>
            <person name="Flajnik M.F."/>
            <person name="Houston D.W."/>
            <person name="Shendure J."/>
            <person name="DuPasquier L."/>
            <person name="Vize P.D."/>
            <person name="Zorn A.M."/>
            <person name="Ito M."/>
            <person name="Marcotte E.M."/>
            <person name="Wallingford J.B."/>
            <person name="Ito Y."/>
            <person name="Asashima M."/>
            <person name="Ueno N."/>
            <person name="Matsuda Y."/>
            <person name="Veenstra G.J."/>
            <person name="Fujiyama A."/>
            <person name="Harland R.M."/>
            <person name="Taira M."/>
            <person name="Rokhsar D.S."/>
        </authorList>
    </citation>
    <scope>NUCLEOTIDE SEQUENCE [LARGE SCALE GENOMIC DNA]</scope>
    <source>
        <strain evidence="2">J</strain>
    </source>
</reference>
<protein>
    <submittedName>
        <fullName evidence="1">Uncharacterized protein</fullName>
    </submittedName>
</protein>
<evidence type="ECO:0000313" key="2">
    <source>
        <dbReference type="Proteomes" id="UP000694892"/>
    </source>
</evidence>
<sequence length="128" mass="14311">MSSIVQLLISGFHGDRKDLGAPCAQLPAMRVLSPCAWALTPALFQISSFTSKFAPISFSSSRQFLYSWEPKFSYRIPCLGIQYISDVSASSPYLSLEAAVRDLRTASKRRDWAKKVPVLRGSSHRLKR</sequence>
<dbReference type="Proteomes" id="UP000694892">
    <property type="component" value="Chromosome 2S"/>
</dbReference>